<keyword evidence="2" id="KW-1185">Reference proteome</keyword>
<name>A0A9K3GGC2_9EUKA</name>
<accession>A0A9K3GGC2</accession>
<dbReference type="Proteomes" id="UP000265618">
    <property type="component" value="Unassembled WGS sequence"/>
</dbReference>
<evidence type="ECO:0000313" key="1">
    <source>
        <dbReference type="EMBL" id="GIQ81883.1"/>
    </source>
</evidence>
<evidence type="ECO:0000313" key="2">
    <source>
        <dbReference type="Proteomes" id="UP000265618"/>
    </source>
</evidence>
<reference evidence="1 2" key="1">
    <citation type="journal article" date="2018" name="PLoS ONE">
        <title>The draft genome of Kipferlia bialata reveals reductive genome evolution in fornicate parasites.</title>
        <authorList>
            <person name="Tanifuji G."/>
            <person name="Takabayashi S."/>
            <person name="Kume K."/>
            <person name="Takagi M."/>
            <person name="Nakayama T."/>
            <person name="Kamikawa R."/>
            <person name="Inagaki Y."/>
            <person name="Hashimoto T."/>
        </authorList>
    </citation>
    <scope>NUCLEOTIDE SEQUENCE [LARGE SCALE GENOMIC DNA]</scope>
    <source>
        <strain evidence="1">NY0173</strain>
    </source>
</reference>
<dbReference type="InterPro" id="IPR011043">
    <property type="entry name" value="Gal_Oxase/kelch_b-propeller"/>
</dbReference>
<sequence length="357" mass="39011">MSPRLLTESDLLNATDSFMWLERVRNRSGGMNLSGHSRNFIQIAHNTVLNLCDMCAYTVVYEEGCPTLTRTSDAANIPPDEDIHSDSELGGGVVPPDCVRVGSCLYLKTREEFDLTEPAPFSSDVYDLGTGVFTRCNPPTGPPQCDGSTGESLSASPAGKKILHYSADGLWLFDTESETWERAPGTPPRQSGSLDFYATAITVGDSTAFVDTPPRSLSEGLRVASFSDTRGWEALVPLDVGRYFCRGLLASLGNRSTLCVSEGEISVIDEVSNEIRHLVDVDFHLEGIQIGPELCLVQITWPSVAAPYYTHDGDSDMDSDWDGEGFYEWYLLHLDLSLLQETGGQLTADMLLGDCLE</sequence>
<organism evidence="1 2">
    <name type="scientific">Kipferlia bialata</name>
    <dbReference type="NCBI Taxonomy" id="797122"/>
    <lineage>
        <taxon>Eukaryota</taxon>
        <taxon>Metamonada</taxon>
        <taxon>Carpediemonas-like organisms</taxon>
        <taxon>Kipferlia</taxon>
    </lineage>
</organism>
<protein>
    <submittedName>
        <fullName evidence="1">Uncharacterized protein</fullName>
    </submittedName>
</protein>
<gene>
    <name evidence="1" type="ORF">KIPB_002921</name>
</gene>
<dbReference type="EMBL" id="BDIP01000524">
    <property type="protein sequence ID" value="GIQ81883.1"/>
    <property type="molecule type" value="Genomic_DNA"/>
</dbReference>
<proteinExistence type="predicted"/>
<dbReference type="SUPFAM" id="SSF50965">
    <property type="entry name" value="Galactose oxidase, central domain"/>
    <property type="match status" value="1"/>
</dbReference>
<comment type="caution">
    <text evidence="1">The sequence shown here is derived from an EMBL/GenBank/DDBJ whole genome shotgun (WGS) entry which is preliminary data.</text>
</comment>
<dbReference type="AlphaFoldDB" id="A0A9K3GGC2"/>